<dbReference type="PROSITE" id="PS00161">
    <property type="entry name" value="ISOCITRATE_LYASE"/>
    <property type="match status" value="1"/>
</dbReference>
<sequence length="289" mass="30846">MSNAAKLRSLLASRKMIVAPGAIDCITGRAIARAGFSAVYMTGAGTSATLGYPDYGLITMTEMVGNAARIVNSIDIPLISDSDTGFGNELNVFRTVQEFERAGVAAIHIEDQVFPKKCGHLENKELVSREDFIAKIRAAAAARKSKDFTIIARTDSRAVVSLDEAVERANAALANGADVAFVEAPQTMAEIEAVPKRVKGPCLLNVVRGGKTPEIELETAERLGYAIAIVPGLLLGGILQICDRLLGDLKEGRFPPVTGSPAKTFARFGAAEWDERRTAFRDPIKAAAE</sequence>
<evidence type="ECO:0000313" key="1">
    <source>
        <dbReference type="EMBL" id="GEP58050.1"/>
    </source>
</evidence>
<dbReference type="PANTHER" id="PTHR42905">
    <property type="entry name" value="PHOSPHOENOLPYRUVATE CARBOXYLASE"/>
    <property type="match status" value="1"/>
</dbReference>
<comment type="caution">
    <text evidence="1">The sequence shown here is derived from an EMBL/GenBank/DDBJ whole genome shotgun (WGS) entry which is preliminary data.</text>
</comment>
<dbReference type="AlphaFoldDB" id="A0A512NGH2"/>
<dbReference type="InterPro" id="IPR015813">
    <property type="entry name" value="Pyrv/PenolPyrv_kinase-like_dom"/>
</dbReference>
<dbReference type="SUPFAM" id="SSF51621">
    <property type="entry name" value="Phosphoenolpyruvate/pyruvate domain"/>
    <property type="match status" value="1"/>
</dbReference>
<dbReference type="RefSeq" id="WP_147152915.1">
    <property type="nucleotide sequence ID" value="NZ_BKAJ01000092.1"/>
</dbReference>
<dbReference type="GO" id="GO:0016833">
    <property type="term" value="F:oxo-acid-lyase activity"/>
    <property type="evidence" value="ECO:0007669"/>
    <property type="project" value="UniProtKB-ARBA"/>
</dbReference>
<dbReference type="Gene3D" id="3.20.20.60">
    <property type="entry name" value="Phosphoenolpyruvate-binding domains"/>
    <property type="match status" value="1"/>
</dbReference>
<dbReference type="Proteomes" id="UP000321058">
    <property type="component" value="Unassembled WGS sequence"/>
</dbReference>
<dbReference type="EMBL" id="BKAJ01000092">
    <property type="protein sequence ID" value="GEP58050.1"/>
    <property type="molecule type" value="Genomic_DNA"/>
</dbReference>
<dbReference type="CDD" id="cd00377">
    <property type="entry name" value="ICL_PEPM"/>
    <property type="match status" value="1"/>
</dbReference>
<proteinExistence type="predicted"/>
<dbReference type="OrthoDB" id="9771433at2"/>
<name>A0A512NGH2_9HYPH</name>
<dbReference type="InterPro" id="IPR018523">
    <property type="entry name" value="Isocitrate_lyase_ph_CS"/>
</dbReference>
<reference evidence="1 2" key="1">
    <citation type="submission" date="2019-07" db="EMBL/GenBank/DDBJ databases">
        <title>Whole genome shotgun sequence of Reyranella soli NBRC 108950.</title>
        <authorList>
            <person name="Hosoyama A."/>
            <person name="Uohara A."/>
            <person name="Ohji S."/>
            <person name="Ichikawa N."/>
        </authorList>
    </citation>
    <scope>NUCLEOTIDE SEQUENCE [LARGE SCALE GENOMIC DNA]</scope>
    <source>
        <strain evidence="1 2">NBRC 108950</strain>
    </source>
</reference>
<accession>A0A512NGH2</accession>
<keyword evidence="2" id="KW-1185">Reference proteome</keyword>
<evidence type="ECO:0000313" key="2">
    <source>
        <dbReference type="Proteomes" id="UP000321058"/>
    </source>
</evidence>
<dbReference type="InterPro" id="IPR040442">
    <property type="entry name" value="Pyrv_kinase-like_dom_sf"/>
</dbReference>
<gene>
    <name evidence="1" type="ORF">RSO01_52160</name>
</gene>
<protein>
    <submittedName>
        <fullName evidence="1">Carboxyvinyl-carboxyphosphonate phosphorylmutase</fullName>
    </submittedName>
</protein>
<organism evidence="1 2">
    <name type="scientific">Reyranella soli</name>
    <dbReference type="NCBI Taxonomy" id="1230389"/>
    <lineage>
        <taxon>Bacteria</taxon>
        <taxon>Pseudomonadati</taxon>
        <taxon>Pseudomonadota</taxon>
        <taxon>Alphaproteobacteria</taxon>
        <taxon>Hyphomicrobiales</taxon>
        <taxon>Reyranellaceae</taxon>
        <taxon>Reyranella</taxon>
    </lineage>
</organism>
<dbReference type="Pfam" id="PF13714">
    <property type="entry name" value="PEP_mutase"/>
    <property type="match status" value="1"/>
</dbReference>
<dbReference type="InterPro" id="IPR039556">
    <property type="entry name" value="ICL/PEPM"/>
</dbReference>
<dbReference type="PANTHER" id="PTHR42905:SF5">
    <property type="entry name" value="CARBOXYVINYL-CARBOXYPHOSPHONATE PHOSPHORYLMUTASE, CHLOROPLASTIC"/>
    <property type="match status" value="1"/>
</dbReference>